<feature type="region of interest" description="Disordered" evidence="2">
    <location>
        <begin position="405"/>
        <end position="444"/>
    </location>
</feature>
<keyword evidence="1" id="KW-0862">Zinc</keyword>
<dbReference type="RefSeq" id="XP_022834389.1">
    <property type="nucleotide sequence ID" value="XM_022978621.1"/>
</dbReference>
<protein>
    <submittedName>
        <fullName evidence="5">Uncharacterized protein LOC111362091</fullName>
    </submittedName>
</protein>
<feature type="compositionally biased region" description="Polar residues" evidence="2">
    <location>
        <begin position="325"/>
        <end position="352"/>
    </location>
</feature>
<dbReference type="Gene3D" id="4.10.60.10">
    <property type="entry name" value="Zinc finger, CCHC-type"/>
    <property type="match status" value="1"/>
</dbReference>
<dbReference type="GO" id="GO:0003676">
    <property type="term" value="F:nucleic acid binding"/>
    <property type="evidence" value="ECO:0007669"/>
    <property type="project" value="InterPro"/>
</dbReference>
<reference evidence="5" key="1">
    <citation type="submission" date="2025-08" db="UniProtKB">
        <authorList>
            <consortium name="RefSeq"/>
        </authorList>
    </citation>
    <scope>IDENTIFICATION</scope>
    <source>
        <strain evidence="5">Ishihara</strain>
        <tissue evidence="5">Whole body</tissue>
    </source>
</reference>
<dbReference type="SMART" id="SM00343">
    <property type="entry name" value="ZnF_C2HC"/>
    <property type="match status" value="2"/>
</dbReference>
<feature type="compositionally biased region" description="Basic and acidic residues" evidence="2">
    <location>
        <begin position="410"/>
        <end position="419"/>
    </location>
</feature>
<evidence type="ECO:0000256" key="1">
    <source>
        <dbReference type="PROSITE-ProRule" id="PRU00047"/>
    </source>
</evidence>
<evidence type="ECO:0000313" key="5">
    <source>
        <dbReference type="RefSeq" id="XP_022834389.1"/>
    </source>
</evidence>
<evidence type="ECO:0000313" key="4">
    <source>
        <dbReference type="Proteomes" id="UP000301870"/>
    </source>
</evidence>
<dbReference type="KEGG" id="sliu:111362091"/>
<accession>A0A9J7ES81</accession>
<dbReference type="GO" id="GO:0008270">
    <property type="term" value="F:zinc ion binding"/>
    <property type="evidence" value="ECO:0007669"/>
    <property type="project" value="UniProtKB-KW"/>
</dbReference>
<gene>
    <name evidence="5" type="primary">LOC111362091</name>
</gene>
<dbReference type="InterPro" id="IPR001878">
    <property type="entry name" value="Znf_CCHC"/>
</dbReference>
<evidence type="ECO:0000256" key="2">
    <source>
        <dbReference type="SAM" id="MobiDB-lite"/>
    </source>
</evidence>
<feature type="domain" description="CCHC-type" evidence="3">
    <location>
        <begin position="696"/>
        <end position="709"/>
    </location>
</feature>
<organism evidence="4 5">
    <name type="scientific">Spodoptera litura</name>
    <name type="common">Asian cotton leafworm</name>
    <dbReference type="NCBI Taxonomy" id="69820"/>
    <lineage>
        <taxon>Eukaryota</taxon>
        <taxon>Metazoa</taxon>
        <taxon>Ecdysozoa</taxon>
        <taxon>Arthropoda</taxon>
        <taxon>Hexapoda</taxon>
        <taxon>Insecta</taxon>
        <taxon>Pterygota</taxon>
        <taxon>Neoptera</taxon>
        <taxon>Endopterygota</taxon>
        <taxon>Lepidoptera</taxon>
        <taxon>Glossata</taxon>
        <taxon>Ditrysia</taxon>
        <taxon>Noctuoidea</taxon>
        <taxon>Noctuidae</taxon>
        <taxon>Amphipyrinae</taxon>
        <taxon>Spodoptera</taxon>
    </lineage>
</organism>
<sequence length="759" mass="81779">MDTFRGKGSAGWCTLGTGWSLSYRMSNWDRRDCSLELISAGAKGRPWGLFHMYSVLAECYMEERGEAVPAAVCPSYSGGGIECHLVSTPAASLTGQTNYLDSSSLLGVTLSDGESGQPSSRFWRKLTRDEVAHQSGSICLSSSEENLLAAKVTTSRRGRAASAVTNVSQRELRKRYLRPDSCDLGHSEEERGESSATSLISTKAELNAAKRQQRRAVAADEVSEMARRARERRAAQAAEGGEISAVALIRQVFDGVDVVLKVATKSGNLKTTFVRALKEAADDIKNAVGVLLKRTASEEVAKLQEENSRLRSDLEDLQRQVAALSVQQKQRETTSSTGVNTPTPASTSGLTFTPTSVAVPVKAPALQRTDDEVEQIVRICMLQCGSMMNARLEAITQRLPAENLRPPLAADRRRLDESPRPVPARKKPTIDIPSQTSTTVDLPGSKDETWATVVGRKKVRKAAKTASAAAQISAAATKVAFTQRVKKGDQLKSPKVRAPRSEAVTVTLQPGAEERGVTYKRVIADAKAKIRLSELDLPCVTLKTTATGARLFEVPGASSSSVAKADLLAAKLIEVLNLDDVRVSRPTKTAELHIRGLDDSVTTEEVVTAIARIGECSPDTVRAGDIRVDASGLGMIWVRCPTMVAKTIADSGRLLVGWVAAKVKLLQPRTRRCFRCLEEGHVLVKCIAEIDRSDWCYRCGQPGHKAALCSAEPNCSLCTAACRPAGHKLGGQACGAVASKHKRSNTTNKRKKKKGKPVG</sequence>
<proteinExistence type="predicted"/>
<dbReference type="Pfam" id="PF00098">
    <property type="entry name" value="zf-CCHC"/>
    <property type="match status" value="1"/>
</dbReference>
<dbReference type="Proteomes" id="UP000301870">
    <property type="component" value="Unplaced"/>
</dbReference>
<keyword evidence="1" id="KW-0479">Metal-binding</keyword>
<feature type="region of interest" description="Disordered" evidence="2">
    <location>
        <begin position="323"/>
        <end position="352"/>
    </location>
</feature>
<dbReference type="SUPFAM" id="SSF57756">
    <property type="entry name" value="Retrovirus zinc finger-like domains"/>
    <property type="match status" value="1"/>
</dbReference>
<feature type="region of interest" description="Disordered" evidence="2">
    <location>
        <begin position="740"/>
        <end position="759"/>
    </location>
</feature>
<name>A0A9J7ES81_SPOLT</name>
<dbReference type="GeneID" id="111362091"/>
<dbReference type="AlphaFoldDB" id="A0A9J7ES81"/>
<keyword evidence="1" id="KW-0863">Zinc-finger</keyword>
<dbReference type="OrthoDB" id="427960at2759"/>
<dbReference type="InterPro" id="IPR036875">
    <property type="entry name" value="Znf_CCHC_sf"/>
</dbReference>
<evidence type="ECO:0000259" key="3">
    <source>
        <dbReference type="PROSITE" id="PS50158"/>
    </source>
</evidence>
<dbReference type="PROSITE" id="PS50158">
    <property type="entry name" value="ZF_CCHC"/>
    <property type="match status" value="1"/>
</dbReference>
<keyword evidence="4" id="KW-1185">Reference proteome</keyword>